<proteinExistence type="predicted"/>
<gene>
    <name evidence="2" type="ORF">HKI87_12g71850</name>
</gene>
<accession>A0AAX4PHY7</accession>
<sequence>MASPSLRPAGPRRRSSTMALASSSTSRALARARASSSSSPSSSVPPTRDDDLCALKTKLFLLSAQTDRGQLLFRQKVYNMEDYFRAKEQQARVLVENIVSSGECKLATSPDIQDGTWELAYSTAQLFRCSPFFLAIAESMEGYTWRAPWSDESTAVCSSELFFRLHELQVMSWGASTVGKVTQTVDTSSATLSSTFDTILFRLTVIPIVGWFKLLPTFGGRVSSFASDLRCSERGEGGLKLTFELQETQVDQVTGIPKPPFFMAWLLGRRFPVNFVWKLLPWNGGRAPTCTTYVTYCDDDLRVCEDSRGEIFVYTRAEEDAEGV</sequence>
<evidence type="ECO:0000313" key="3">
    <source>
        <dbReference type="Proteomes" id="UP001472866"/>
    </source>
</evidence>
<evidence type="ECO:0000313" key="2">
    <source>
        <dbReference type="EMBL" id="WZN65625.1"/>
    </source>
</evidence>
<evidence type="ECO:0000256" key="1">
    <source>
        <dbReference type="SAM" id="MobiDB-lite"/>
    </source>
</evidence>
<name>A0AAX4PHY7_9CHLO</name>
<reference evidence="2 3" key="1">
    <citation type="submission" date="2024-03" db="EMBL/GenBank/DDBJ databases">
        <title>Complete genome sequence of the green alga Chloropicon roscoffensis RCC1871.</title>
        <authorList>
            <person name="Lemieux C."/>
            <person name="Pombert J.-F."/>
            <person name="Otis C."/>
            <person name="Turmel M."/>
        </authorList>
    </citation>
    <scope>NUCLEOTIDE SEQUENCE [LARGE SCALE GENOMIC DNA]</scope>
    <source>
        <strain evidence="2 3">RCC1871</strain>
    </source>
</reference>
<feature type="compositionally biased region" description="Low complexity" evidence="1">
    <location>
        <begin position="16"/>
        <end position="42"/>
    </location>
</feature>
<keyword evidence="3" id="KW-1185">Reference proteome</keyword>
<dbReference type="AlphaFoldDB" id="A0AAX4PHY7"/>
<dbReference type="Proteomes" id="UP001472866">
    <property type="component" value="Chromosome 12"/>
</dbReference>
<evidence type="ECO:0008006" key="4">
    <source>
        <dbReference type="Google" id="ProtNLM"/>
    </source>
</evidence>
<organism evidence="2 3">
    <name type="scientific">Chloropicon roscoffensis</name>
    <dbReference type="NCBI Taxonomy" id="1461544"/>
    <lineage>
        <taxon>Eukaryota</taxon>
        <taxon>Viridiplantae</taxon>
        <taxon>Chlorophyta</taxon>
        <taxon>Chloropicophyceae</taxon>
        <taxon>Chloropicales</taxon>
        <taxon>Chloropicaceae</taxon>
        <taxon>Chloropicon</taxon>
    </lineage>
</organism>
<dbReference type="EMBL" id="CP151512">
    <property type="protein sequence ID" value="WZN65625.1"/>
    <property type="molecule type" value="Genomic_DNA"/>
</dbReference>
<feature type="region of interest" description="Disordered" evidence="1">
    <location>
        <begin position="1"/>
        <end position="48"/>
    </location>
</feature>
<protein>
    <recommendedName>
        <fullName evidence="4">Plastid lipid-associated protein/fibrillin conserved domain-containing protein</fullName>
    </recommendedName>
</protein>